<feature type="compositionally biased region" description="Basic and acidic residues" evidence="1">
    <location>
        <begin position="76"/>
        <end position="86"/>
    </location>
</feature>
<dbReference type="Proteomes" id="UP000006238">
    <property type="component" value="Unassembled WGS sequence"/>
</dbReference>
<sequence length="86" mass="9491">MGRGTRCGSACCESLPKSGKSSEKVEKSEAAGWKSLPKQRETAERVEKSAVAARKSLPKQRKSPEKVENPRPASFDLKKFREIGSR</sequence>
<reference evidence="2 3" key="1">
    <citation type="submission" date="2010-02" db="EMBL/GenBank/DDBJ databases">
        <authorList>
            <person name="Weinstock G."/>
            <person name="Sodergren E."/>
            <person name="Clifton S."/>
            <person name="Fulton L."/>
            <person name="Fulton B."/>
            <person name="Courtney L."/>
            <person name="Fronick C."/>
            <person name="Harrison M."/>
            <person name="Strong C."/>
            <person name="Farmer C."/>
            <person name="Delahaunty K."/>
            <person name="Markovic C."/>
            <person name="Hall O."/>
            <person name="Minx P."/>
            <person name="Tomlinson C."/>
            <person name="Mitreva M."/>
            <person name="Nelson J."/>
            <person name="Hou S."/>
            <person name="Wollam A."/>
            <person name="Pepin K.H."/>
            <person name="Johnson M."/>
            <person name="Bhonagiri V."/>
            <person name="Zhang X."/>
            <person name="Suruliraj S."/>
            <person name="Warren W."/>
            <person name="Chinwalla A."/>
            <person name="Mardis E.R."/>
            <person name="Wilson R.K."/>
        </authorList>
    </citation>
    <scope>NUCLEOTIDE SEQUENCE [LARGE SCALE GENOMIC DNA]</scope>
    <source>
        <strain evidence="2 3">DSM 2876</strain>
    </source>
</reference>
<evidence type="ECO:0000313" key="2">
    <source>
        <dbReference type="EMBL" id="EFF68930.1"/>
    </source>
</evidence>
<feature type="region of interest" description="Disordered" evidence="1">
    <location>
        <begin position="1"/>
        <end position="86"/>
    </location>
</feature>
<feature type="compositionally biased region" description="Basic and acidic residues" evidence="1">
    <location>
        <begin position="38"/>
        <end position="48"/>
    </location>
</feature>
<name>D4RY30_9FIRM</name>
<protein>
    <submittedName>
        <fullName evidence="2">Uncharacterized protein</fullName>
    </submittedName>
</protein>
<dbReference type="AlphaFoldDB" id="D4RY30"/>
<evidence type="ECO:0000256" key="1">
    <source>
        <dbReference type="SAM" id="MobiDB-lite"/>
    </source>
</evidence>
<proteinExistence type="predicted"/>
<accession>D4RY30</accession>
<dbReference type="EMBL" id="ABWN01000022">
    <property type="protein sequence ID" value="EFF68930.1"/>
    <property type="molecule type" value="Genomic_DNA"/>
</dbReference>
<dbReference type="HOGENOM" id="CLU_2491983_0_0_9"/>
<organism evidence="2 3">
    <name type="scientific">Eshraghiella crossota DSM 2876</name>
    <dbReference type="NCBI Taxonomy" id="511680"/>
    <lineage>
        <taxon>Bacteria</taxon>
        <taxon>Bacillati</taxon>
        <taxon>Bacillota</taxon>
        <taxon>Clostridia</taxon>
        <taxon>Lachnospirales</taxon>
        <taxon>Lachnospiraceae</taxon>
        <taxon>Eshraghiella</taxon>
    </lineage>
</organism>
<comment type="caution">
    <text evidence="2">The sequence shown here is derived from an EMBL/GenBank/DDBJ whole genome shotgun (WGS) entry which is preliminary data.</text>
</comment>
<feature type="compositionally biased region" description="Basic and acidic residues" evidence="1">
    <location>
        <begin position="20"/>
        <end position="29"/>
    </location>
</feature>
<keyword evidence="3" id="KW-1185">Reference proteome</keyword>
<evidence type="ECO:0000313" key="3">
    <source>
        <dbReference type="Proteomes" id="UP000006238"/>
    </source>
</evidence>
<gene>
    <name evidence="2" type="ORF">BUTYVIB_00734</name>
</gene>